<gene>
    <name evidence="1" type="ORF">D9756_004030</name>
</gene>
<proteinExistence type="predicted"/>
<comment type="caution">
    <text evidence="1">The sequence shown here is derived from an EMBL/GenBank/DDBJ whole genome shotgun (WGS) entry which is preliminary data.</text>
</comment>
<dbReference type="Proteomes" id="UP000559027">
    <property type="component" value="Unassembled WGS sequence"/>
</dbReference>
<dbReference type="PANTHER" id="PTHR15002:SF0">
    <property type="entry name" value="RIBOSOMAL BIOGENESIS PROTEIN LAS1L"/>
    <property type="match status" value="1"/>
</dbReference>
<dbReference type="OrthoDB" id="10263222at2759"/>
<name>A0A8H5D9P3_9AGAR</name>
<accession>A0A8H5D9P3</accession>
<dbReference type="AlphaFoldDB" id="A0A8H5D9P3"/>
<dbReference type="InterPro" id="IPR007174">
    <property type="entry name" value="Las1"/>
</dbReference>
<dbReference type="GO" id="GO:0090730">
    <property type="term" value="C:Las1 complex"/>
    <property type="evidence" value="ECO:0007669"/>
    <property type="project" value="InterPro"/>
</dbReference>
<keyword evidence="2" id="KW-1185">Reference proteome</keyword>
<dbReference type="Pfam" id="PF04031">
    <property type="entry name" value="Las1"/>
    <property type="match status" value="1"/>
</dbReference>
<protein>
    <recommendedName>
        <fullName evidence="3">Las1-domain-containing protein</fullName>
    </recommendedName>
</protein>
<reference evidence="1 2" key="1">
    <citation type="journal article" date="2020" name="ISME J.">
        <title>Uncovering the hidden diversity of litter-decomposition mechanisms in mushroom-forming fungi.</title>
        <authorList>
            <person name="Floudas D."/>
            <person name="Bentzer J."/>
            <person name="Ahren D."/>
            <person name="Johansson T."/>
            <person name="Persson P."/>
            <person name="Tunlid A."/>
        </authorList>
    </citation>
    <scope>NUCLEOTIDE SEQUENCE [LARGE SCALE GENOMIC DNA]</scope>
    <source>
        <strain evidence="1 2">CBS 146.42</strain>
    </source>
</reference>
<organism evidence="1 2">
    <name type="scientific">Leucocoprinus leucothites</name>
    <dbReference type="NCBI Taxonomy" id="201217"/>
    <lineage>
        <taxon>Eukaryota</taxon>
        <taxon>Fungi</taxon>
        <taxon>Dikarya</taxon>
        <taxon>Basidiomycota</taxon>
        <taxon>Agaricomycotina</taxon>
        <taxon>Agaricomycetes</taxon>
        <taxon>Agaricomycetidae</taxon>
        <taxon>Agaricales</taxon>
        <taxon>Agaricineae</taxon>
        <taxon>Agaricaceae</taxon>
        <taxon>Leucocoprinus</taxon>
    </lineage>
</organism>
<evidence type="ECO:0000313" key="2">
    <source>
        <dbReference type="Proteomes" id="UP000559027"/>
    </source>
</evidence>
<evidence type="ECO:0008006" key="3">
    <source>
        <dbReference type="Google" id="ProtNLM"/>
    </source>
</evidence>
<dbReference type="EMBL" id="JAACJO010000007">
    <property type="protein sequence ID" value="KAF5356105.1"/>
    <property type="molecule type" value="Genomic_DNA"/>
</dbReference>
<dbReference type="GO" id="GO:0000470">
    <property type="term" value="P:maturation of LSU-rRNA"/>
    <property type="evidence" value="ECO:0007669"/>
    <property type="project" value="TreeGrafter"/>
</dbReference>
<dbReference type="GO" id="GO:0000460">
    <property type="term" value="P:maturation of 5.8S rRNA"/>
    <property type="evidence" value="ECO:0007669"/>
    <property type="project" value="TreeGrafter"/>
</dbReference>
<dbReference type="GO" id="GO:0030687">
    <property type="term" value="C:preribosome, large subunit precursor"/>
    <property type="evidence" value="ECO:0007669"/>
    <property type="project" value="TreeGrafter"/>
</dbReference>
<dbReference type="PANTHER" id="PTHR15002">
    <property type="entry name" value="RIBOSOMAL BIOGENESIS PROTEIN LAS1L"/>
    <property type="match status" value="1"/>
</dbReference>
<sequence length="518" mass="58481">MRLPRRVPWVSISELDQVCAWIYTDEHDLDAKLLAINRLFAWKAITPLPHALESTLSLLVILQQDKTASPSTFSYLSRRYSYAAAIIRLVNGLVDPLQLGAYARSIASIAAQLGLPAWLVELRHAATHEDLPSLEVLREAAQQSMSWLLYNYFLPTINPANASQRETPPLRPLAPVLKQYKSVLKTITRDASLRTRYKQEVNTITRDIERWISEAKVAANIIVRELSWDMGEDLAEEHKGGNRDDNIDTKEKWALERFCDALLEKGSLVPLSKKKRVFPEDKFWPPQFSVSLWTPLLKHVQSLHADFAYILCSQIITLLFLPGAIIDTSVSIEEKISGAKPKSDPSYDMCLARWVMWALDTWSNPSPDTTETDIDSELQKDVVTVLMQNLGHRMGDPRYKDSKAAKALLQAITSENFAYNAVAEFLLLPSNQFSSKEWVEHDMATMTNRLQQLQSFTAVRFADKPSLPSLSDIPTTTSLSGSHSGVIDVDLKAQFPGGWRIVDRTHWKPCPIGVFQRA</sequence>
<dbReference type="GO" id="GO:0004519">
    <property type="term" value="F:endonuclease activity"/>
    <property type="evidence" value="ECO:0007669"/>
    <property type="project" value="InterPro"/>
</dbReference>
<evidence type="ECO:0000313" key="1">
    <source>
        <dbReference type="EMBL" id="KAF5356105.1"/>
    </source>
</evidence>